<accession>A0ABX1AKJ3</accession>
<evidence type="ECO:0000313" key="3">
    <source>
        <dbReference type="Proteomes" id="UP000746503"/>
    </source>
</evidence>
<sequence length="214" mass="23610">MKEKDSLTGGNLRKVIRMVKYLRDSKDTFRIPSVILTALLGERVQVYDTSNRYSGVTTTLVHLIEDLVAWLSLNPLMPVVADPSCPQTSFNHRWDQDRYANFAKHIQSDATRMRTALDEQDKDKSVKLWQELFGDGFRTPATTAAASLAKAGQPASAEGATRAPSERFIEEMGVRWAGGRWARIEARVANPSAPDPWTCAVPASPSSAGTSTSR</sequence>
<dbReference type="Proteomes" id="UP000746503">
    <property type="component" value="Unassembled WGS sequence"/>
</dbReference>
<dbReference type="EMBL" id="JAAVJB010000126">
    <property type="protein sequence ID" value="NJP67634.1"/>
    <property type="molecule type" value="Genomic_DNA"/>
</dbReference>
<gene>
    <name evidence="2" type="ORF">HCJ92_15305</name>
</gene>
<keyword evidence="3" id="KW-1185">Reference proteome</keyword>
<organism evidence="2 3">
    <name type="scientific">Streptomyces spiramenti</name>
    <dbReference type="NCBI Taxonomy" id="2720606"/>
    <lineage>
        <taxon>Bacteria</taxon>
        <taxon>Bacillati</taxon>
        <taxon>Actinomycetota</taxon>
        <taxon>Actinomycetes</taxon>
        <taxon>Kitasatosporales</taxon>
        <taxon>Streptomycetaceae</taxon>
        <taxon>Streptomyces</taxon>
    </lineage>
</organism>
<evidence type="ECO:0000313" key="2">
    <source>
        <dbReference type="EMBL" id="NJP67634.1"/>
    </source>
</evidence>
<proteinExistence type="predicted"/>
<feature type="compositionally biased region" description="Low complexity" evidence="1">
    <location>
        <begin position="202"/>
        <end position="214"/>
    </location>
</feature>
<protein>
    <submittedName>
        <fullName evidence="2">Uncharacterized protein</fullName>
    </submittedName>
</protein>
<evidence type="ECO:0000256" key="1">
    <source>
        <dbReference type="SAM" id="MobiDB-lite"/>
    </source>
</evidence>
<feature type="region of interest" description="Disordered" evidence="1">
    <location>
        <begin position="191"/>
        <end position="214"/>
    </location>
</feature>
<comment type="caution">
    <text evidence="2">The sequence shown here is derived from an EMBL/GenBank/DDBJ whole genome shotgun (WGS) entry which is preliminary data.</text>
</comment>
<dbReference type="RefSeq" id="WP_167934153.1">
    <property type="nucleotide sequence ID" value="NZ_JAAVJB010000126.1"/>
</dbReference>
<name>A0ABX1AKJ3_9ACTN</name>
<reference evidence="2 3" key="1">
    <citation type="submission" date="2020-03" db="EMBL/GenBank/DDBJ databases">
        <title>Draft genome of Streptomyces sp. ventii, isolated from the Axial Seamount in the Pacific Ocean, and resequencing of the two type strains Streptomyces lonarensis strain NCL 716 and Streptomyces bohaiensis strain 11A07.</title>
        <authorList>
            <person name="Loughran R.M."/>
            <person name="Pfannmuller K.M."/>
            <person name="Wasson B.J."/>
            <person name="Deadmond M.C."/>
            <person name="Paddock B.E."/>
            <person name="Koyack M.J."/>
            <person name="Gallegos D.A."/>
            <person name="Mitchell E.A."/>
            <person name="Ushijima B."/>
            <person name="Saw J.H."/>
            <person name="Mcphail K.L."/>
            <person name="Videau P."/>
        </authorList>
    </citation>
    <scope>NUCLEOTIDE SEQUENCE [LARGE SCALE GENOMIC DNA]</scope>
    <source>
        <strain evidence="3">5675061</strain>
    </source>
</reference>